<comment type="catalytic activity">
    <reaction evidence="21">
        <text>Preferential cleavage: (Ac)2-L-Lys-D-Ala-|-D-Ala. Also transpeptidation of peptidyl-alanyl moieties that are N-acyl substituents of D-alanine.</text>
        <dbReference type="EC" id="3.4.16.4"/>
    </reaction>
</comment>
<feature type="transmembrane region" description="Helical" evidence="28">
    <location>
        <begin position="51"/>
        <end position="72"/>
    </location>
</feature>
<evidence type="ECO:0000256" key="1">
    <source>
        <dbReference type="ARBA" id="ARBA00002624"/>
    </source>
</evidence>
<dbReference type="SUPFAM" id="SSF53955">
    <property type="entry name" value="Lysozyme-like"/>
    <property type="match status" value="1"/>
</dbReference>
<comment type="pathway">
    <text evidence="23">Glycan biosynthesis.</text>
</comment>
<keyword evidence="19 25" id="KW-0961">Cell wall biogenesis/degradation</keyword>
<dbReference type="InterPro" id="IPR036950">
    <property type="entry name" value="PBP_transglycosylase"/>
</dbReference>
<evidence type="ECO:0000313" key="33">
    <source>
        <dbReference type="Proteomes" id="UP000247673"/>
    </source>
</evidence>
<evidence type="ECO:0000256" key="24">
    <source>
        <dbReference type="NCBIfam" id="TIGR02071"/>
    </source>
</evidence>
<dbReference type="InterPro" id="IPR011813">
    <property type="entry name" value="PBP_1b"/>
</dbReference>
<dbReference type="UniPathway" id="UPA00219"/>
<evidence type="ECO:0000256" key="17">
    <source>
        <dbReference type="ARBA" id="ARBA00023251"/>
    </source>
</evidence>
<keyword evidence="16 28" id="KW-0472">Membrane</keyword>
<dbReference type="Proteomes" id="UP000247673">
    <property type="component" value="Unassembled WGS sequence"/>
</dbReference>
<evidence type="ECO:0000256" key="3">
    <source>
        <dbReference type="ARBA" id="ARBA00004752"/>
    </source>
</evidence>
<dbReference type="PIRSF" id="PIRSF002799">
    <property type="entry name" value="PBP_1b"/>
    <property type="match status" value="1"/>
</dbReference>
<keyword evidence="14 25" id="KW-0133">Cell shape</keyword>
<organism evidence="32 33">
    <name type="scientific">Gilliamella apis</name>
    <dbReference type="NCBI Taxonomy" id="1970738"/>
    <lineage>
        <taxon>Bacteria</taxon>
        <taxon>Pseudomonadati</taxon>
        <taxon>Pseudomonadota</taxon>
        <taxon>Gammaproteobacteria</taxon>
        <taxon>Orbales</taxon>
        <taxon>Orbaceae</taxon>
        <taxon>Gilliamella</taxon>
    </lineage>
</organism>
<feature type="active site" description="Proton donor; for transglycosylase activity" evidence="26">
    <location>
        <position position="220"/>
    </location>
</feature>
<evidence type="ECO:0000256" key="20">
    <source>
        <dbReference type="ARBA" id="ARBA00032454"/>
    </source>
</evidence>
<keyword evidence="17" id="KW-0046">Antibiotic resistance</keyword>
<dbReference type="InterPro" id="IPR001264">
    <property type="entry name" value="Glyco_trans_51"/>
</dbReference>
<dbReference type="PANTHER" id="PTHR32282:SF11">
    <property type="entry name" value="PENICILLIN-BINDING PROTEIN 1B"/>
    <property type="match status" value="1"/>
</dbReference>
<evidence type="ECO:0000259" key="31">
    <source>
        <dbReference type="Pfam" id="PF14814"/>
    </source>
</evidence>
<evidence type="ECO:0000256" key="23">
    <source>
        <dbReference type="ARBA" id="ARBA00060592"/>
    </source>
</evidence>
<dbReference type="InterPro" id="IPR050396">
    <property type="entry name" value="Glycosyltr_51/Transpeptidase"/>
</dbReference>
<feature type="region of interest" description="Disordered" evidence="27">
    <location>
        <begin position="778"/>
        <end position="800"/>
    </location>
</feature>
<evidence type="ECO:0000256" key="14">
    <source>
        <dbReference type="ARBA" id="ARBA00022960"/>
    </source>
</evidence>
<keyword evidence="13" id="KW-0378">Hydrolase</keyword>
<name>A0A2V4DPT5_9GAMM</name>
<keyword evidence="10" id="KW-0645">Protease</keyword>
<comment type="similarity">
    <text evidence="5 25">In the N-terminal section; belongs to the glycosyltransferase 51 family.</text>
</comment>
<comment type="pathway">
    <text evidence="3 25">Cell wall biogenesis; peptidoglycan biosynthesis.</text>
</comment>
<dbReference type="Pfam" id="PF00905">
    <property type="entry name" value="Transpeptidase"/>
    <property type="match status" value="1"/>
</dbReference>
<dbReference type="PANTHER" id="PTHR32282">
    <property type="entry name" value="BINDING PROTEIN TRANSPEPTIDASE, PUTATIVE-RELATED"/>
    <property type="match status" value="1"/>
</dbReference>
<keyword evidence="28" id="KW-0812">Transmembrane</keyword>
<dbReference type="GO" id="GO:0008360">
    <property type="term" value="P:regulation of cell shape"/>
    <property type="evidence" value="ECO:0007669"/>
    <property type="project" value="UniProtKB-UniRule"/>
</dbReference>
<dbReference type="GO" id="GO:0005886">
    <property type="term" value="C:plasma membrane"/>
    <property type="evidence" value="ECO:0007669"/>
    <property type="project" value="UniProtKB-SubCell"/>
</dbReference>
<evidence type="ECO:0000259" key="29">
    <source>
        <dbReference type="Pfam" id="PF00905"/>
    </source>
</evidence>
<dbReference type="GO" id="GO:0009274">
    <property type="term" value="C:peptidoglycan-based cell wall"/>
    <property type="evidence" value="ECO:0007669"/>
    <property type="project" value="UniProtKB-UniRule"/>
</dbReference>
<evidence type="ECO:0000256" key="10">
    <source>
        <dbReference type="ARBA" id="ARBA00022670"/>
    </source>
</evidence>
<comment type="subcellular location">
    <subcellularLocation>
        <location evidence="2">Cell inner membrane</location>
    </subcellularLocation>
</comment>
<dbReference type="Gene3D" id="3.40.710.10">
    <property type="entry name" value="DD-peptidase/beta-lactamase superfamily"/>
    <property type="match status" value="1"/>
</dbReference>
<protein>
    <recommendedName>
        <fullName evidence="6 24">Penicillin-binding protein 1B</fullName>
        <shortName evidence="25">PBP-1b</shortName>
        <shortName evidence="25">PBP1b</shortName>
    </recommendedName>
    <alternativeName>
        <fullName evidence="20 25">Murein polymerase</fullName>
    </alternativeName>
</protein>
<evidence type="ECO:0000256" key="25">
    <source>
        <dbReference type="PIRNR" id="PIRNR002799"/>
    </source>
</evidence>
<evidence type="ECO:0000256" key="2">
    <source>
        <dbReference type="ARBA" id="ARBA00004533"/>
    </source>
</evidence>
<dbReference type="EMBL" id="QGLO01000004">
    <property type="protein sequence ID" value="PXY91034.1"/>
    <property type="molecule type" value="Genomic_DNA"/>
</dbReference>
<dbReference type="GO" id="GO:0008658">
    <property type="term" value="F:penicillin binding"/>
    <property type="evidence" value="ECO:0007669"/>
    <property type="project" value="UniProtKB-UniRule"/>
</dbReference>
<dbReference type="Gene3D" id="1.10.3810.10">
    <property type="entry name" value="Biosynthetic peptidoglycan transglycosylase-like"/>
    <property type="match status" value="1"/>
</dbReference>
<evidence type="ECO:0000256" key="22">
    <source>
        <dbReference type="ARBA" id="ARBA00049902"/>
    </source>
</evidence>
<reference evidence="32 33" key="1">
    <citation type="submission" date="2018-05" db="EMBL/GenBank/DDBJ databases">
        <title>Reference genomes for bee gut microbiota database.</title>
        <authorList>
            <person name="Ellegaard K.M."/>
        </authorList>
    </citation>
    <scope>NUCLEOTIDE SEQUENCE [LARGE SCALE GENOMIC DNA]</scope>
    <source>
        <strain evidence="32 33">ESL0172</strain>
    </source>
</reference>
<dbReference type="Gene3D" id="3.30.2060.10">
    <property type="entry name" value="Penicillin-binding protein 1b domain"/>
    <property type="match status" value="1"/>
</dbReference>
<evidence type="ECO:0000256" key="6">
    <source>
        <dbReference type="ARBA" id="ARBA00018637"/>
    </source>
</evidence>
<dbReference type="Pfam" id="PF14814">
    <property type="entry name" value="UB2H"/>
    <property type="match status" value="1"/>
</dbReference>
<keyword evidence="28" id="KW-1133">Transmembrane helix</keyword>
<dbReference type="InterPro" id="IPR001460">
    <property type="entry name" value="PCN-bd_Tpept"/>
</dbReference>
<dbReference type="InterPro" id="IPR023346">
    <property type="entry name" value="Lysozyme-like_dom_sf"/>
</dbReference>
<dbReference type="AlphaFoldDB" id="A0A2V4DPT5"/>
<feature type="active site" description="Acyl-ester intermediate; for transpeptidase activity" evidence="26">
    <location>
        <position position="495"/>
    </location>
</feature>
<comment type="caution">
    <text evidence="32">The sequence shown here is derived from an EMBL/GenBank/DDBJ whole genome shotgun (WGS) entry which is preliminary data.</text>
</comment>
<proteinExistence type="inferred from homology"/>
<evidence type="ECO:0000256" key="18">
    <source>
        <dbReference type="ARBA" id="ARBA00023268"/>
    </source>
</evidence>
<dbReference type="SUPFAM" id="SSF56601">
    <property type="entry name" value="beta-lactamase/transpeptidase-like"/>
    <property type="match status" value="1"/>
</dbReference>
<dbReference type="NCBIfam" id="TIGR02071">
    <property type="entry name" value="PBP_1b"/>
    <property type="match status" value="1"/>
</dbReference>
<dbReference type="InterPro" id="IPR028166">
    <property type="entry name" value="UB2H"/>
</dbReference>
<dbReference type="GO" id="GO:0009002">
    <property type="term" value="F:serine-type D-Ala-D-Ala carboxypeptidase activity"/>
    <property type="evidence" value="ECO:0007669"/>
    <property type="project" value="UniProtKB-EC"/>
</dbReference>
<dbReference type="GO" id="GO:0009252">
    <property type="term" value="P:peptidoglycan biosynthetic process"/>
    <property type="evidence" value="ECO:0007669"/>
    <property type="project" value="UniProtKB-UniRule"/>
</dbReference>
<evidence type="ECO:0000313" key="32">
    <source>
        <dbReference type="EMBL" id="PXY91034.1"/>
    </source>
</evidence>
<keyword evidence="18" id="KW-0511">Multifunctional enzyme</keyword>
<keyword evidence="33" id="KW-1185">Reference proteome</keyword>
<sequence length="800" mass="90126">MKEGQCIRKKLCYHKTVLFNINIRCSLKKTTKKTSTKKISKKNNKSWWRRVWWLLFKLFLIFVAVTVVYGIYLDQQIKERIDGNVWELPAAVYGQIVDLEPDSDYSLSDVVTLLKGAQYRQQDSKATRPGEFIVQNDAVEIYRRPFTFPDGEEQAFRVRITFYDNRIDRISNLDTGRDFGLLKIDPKLITMMHSPNGEQRLFVPLKEFSDSLIKTLIATEDKRFYDHHGVSLYSIGRAIFVNLTTGRTEGGSTLTQQTVKNLFLTNERSLSRKIREAYMAIILDARYSKERILELYLNEVYLGQAGSEEIHGFPLASLYYFGRPVNELTLDQQAVLVGMVKGASYYNPWTQPQQVIERRNVVLKLAEQQGIIDEELFNLLSQRPLSVLPKGGVISPQPAFMQVVRSELRKQLGDKADHLSGMKIFTTFDPVAQAAAEQSVTNEIENLRKSTNKDLQTAMVIVSRETGEIRAIIGSAEPRYPGYNRAWLTRRAIGSLAKPSTYLTALGQPGRYQLNSWLDDSPLSIKLDNGSYWQPKNFDRKFRDKVMLIDALALSLNVPTVNLGMGLGLDATKNTLQALGVPQDRIPNLPSRLLGALELTPLETAQMFQTITNNGQRAPLTILRYVLSDKGELVYQNYPQQIQAVSQQSAYLTTYAMQQVVESGTSRSLKAKYGSFNLAAKTGTSNDSRDSWFTGIDGKNVAVVWIGLDDHSPMKLTGATGALKIYSEYLQNNPPKRLQLPVPQNIFMVPIDSNGQWQCNGGGVRSLPAWTINPQSLCSGSPQATSNQQAPSWVTDLLNN</sequence>
<dbReference type="InterPro" id="IPR012338">
    <property type="entry name" value="Beta-lactam/transpept-like"/>
</dbReference>
<evidence type="ECO:0000256" key="7">
    <source>
        <dbReference type="ARBA" id="ARBA00022475"/>
    </source>
</evidence>
<dbReference type="Pfam" id="PF00912">
    <property type="entry name" value="Transgly"/>
    <property type="match status" value="1"/>
</dbReference>
<dbReference type="NCBIfam" id="NF007061">
    <property type="entry name" value="PRK09506.1"/>
    <property type="match status" value="1"/>
</dbReference>
<dbReference type="FunFam" id="1.10.3810.10:FF:000002">
    <property type="entry name" value="Penicillin-binding protein 1B"/>
    <property type="match status" value="1"/>
</dbReference>
<evidence type="ECO:0000256" key="27">
    <source>
        <dbReference type="SAM" id="MobiDB-lite"/>
    </source>
</evidence>
<evidence type="ECO:0000256" key="28">
    <source>
        <dbReference type="SAM" id="Phobius"/>
    </source>
</evidence>
<keyword evidence="11 25" id="KW-0328">Glycosyltransferase</keyword>
<evidence type="ECO:0000256" key="4">
    <source>
        <dbReference type="ARBA" id="ARBA00007090"/>
    </source>
</evidence>
<keyword evidence="12 25" id="KW-0808">Transferase</keyword>
<evidence type="ECO:0000256" key="12">
    <source>
        <dbReference type="ARBA" id="ARBA00022679"/>
    </source>
</evidence>
<evidence type="ECO:0000256" key="5">
    <source>
        <dbReference type="ARBA" id="ARBA00007739"/>
    </source>
</evidence>
<evidence type="ECO:0000259" key="30">
    <source>
        <dbReference type="Pfam" id="PF00912"/>
    </source>
</evidence>
<evidence type="ECO:0000256" key="8">
    <source>
        <dbReference type="ARBA" id="ARBA00022519"/>
    </source>
</evidence>
<dbReference type="Gene3D" id="1.20.5.100">
    <property type="entry name" value="Cytochrome c1, transmembrane anchor, C-terminal"/>
    <property type="match status" value="1"/>
</dbReference>
<evidence type="ECO:0000256" key="26">
    <source>
        <dbReference type="PIRSR" id="PIRSR002799-1"/>
    </source>
</evidence>
<dbReference type="GO" id="GO:0071555">
    <property type="term" value="P:cell wall organization"/>
    <property type="evidence" value="ECO:0007669"/>
    <property type="project" value="UniProtKB-UniRule"/>
</dbReference>
<dbReference type="OrthoDB" id="9766909at2"/>
<evidence type="ECO:0000256" key="16">
    <source>
        <dbReference type="ARBA" id="ARBA00023136"/>
    </source>
</evidence>
<evidence type="ECO:0000256" key="11">
    <source>
        <dbReference type="ARBA" id="ARBA00022676"/>
    </source>
</evidence>
<comment type="catalytic activity">
    <reaction evidence="22">
        <text>[GlcNAc-(1-&gt;4)-Mur2Ac(oyl-L-Ala-gamma-D-Glu-L-Lys-D-Ala-D-Ala)](n)-di-trans,octa-cis-undecaprenyl diphosphate + beta-D-GlcNAc-(1-&gt;4)-Mur2Ac(oyl-L-Ala-gamma-D-Glu-L-Lys-D-Ala-D-Ala)-di-trans,octa-cis-undecaprenyl diphosphate = [GlcNAc-(1-&gt;4)-Mur2Ac(oyl-L-Ala-gamma-D-Glu-L-Lys-D-Ala-D-Ala)](n+1)-di-trans,octa-cis-undecaprenyl diphosphate + di-trans,octa-cis-undecaprenyl diphosphate + H(+)</text>
        <dbReference type="Rhea" id="RHEA:23708"/>
        <dbReference type="Rhea" id="RHEA-COMP:9602"/>
        <dbReference type="Rhea" id="RHEA-COMP:9603"/>
        <dbReference type="ChEBI" id="CHEBI:15378"/>
        <dbReference type="ChEBI" id="CHEBI:58405"/>
        <dbReference type="ChEBI" id="CHEBI:60033"/>
        <dbReference type="ChEBI" id="CHEBI:78435"/>
        <dbReference type="EC" id="2.4.99.28"/>
    </reaction>
</comment>
<feature type="domain" description="Bifunctional transglycosylase second" evidence="31">
    <location>
        <begin position="99"/>
        <end position="183"/>
    </location>
</feature>
<gene>
    <name evidence="32" type="primary">mrcB</name>
    <name evidence="32" type="synonym">ponB</name>
    <name evidence="32" type="ORF">DKK78_01445</name>
</gene>
<dbReference type="GO" id="GO:0046677">
    <property type="term" value="P:response to antibiotic"/>
    <property type="evidence" value="ECO:0007669"/>
    <property type="project" value="UniProtKB-UniRule"/>
</dbReference>
<keyword evidence="15 25" id="KW-0573">Peptidoglycan synthesis</keyword>
<dbReference type="GO" id="GO:0030288">
    <property type="term" value="C:outer membrane-bounded periplasmic space"/>
    <property type="evidence" value="ECO:0007669"/>
    <property type="project" value="TreeGrafter"/>
</dbReference>
<dbReference type="GO" id="GO:0008955">
    <property type="term" value="F:peptidoglycan glycosyltransferase activity"/>
    <property type="evidence" value="ECO:0007669"/>
    <property type="project" value="UniProtKB-UniRule"/>
</dbReference>
<evidence type="ECO:0000256" key="21">
    <source>
        <dbReference type="ARBA" id="ARBA00034000"/>
    </source>
</evidence>
<dbReference type="GO" id="GO:0006508">
    <property type="term" value="P:proteolysis"/>
    <property type="evidence" value="ECO:0007669"/>
    <property type="project" value="UniProtKB-KW"/>
</dbReference>
<feature type="domain" description="Penicillin-binding protein transpeptidase" evidence="29">
    <location>
        <begin position="458"/>
        <end position="699"/>
    </location>
</feature>
<evidence type="ECO:0000256" key="19">
    <source>
        <dbReference type="ARBA" id="ARBA00023316"/>
    </source>
</evidence>
<keyword evidence="9" id="KW-0121">Carboxypeptidase</keyword>
<feature type="domain" description="Glycosyl transferase family 51" evidence="30">
    <location>
        <begin position="196"/>
        <end position="364"/>
    </location>
</feature>
<keyword evidence="8" id="KW-0997">Cell inner membrane</keyword>
<evidence type="ECO:0000256" key="15">
    <source>
        <dbReference type="ARBA" id="ARBA00022984"/>
    </source>
</evidence>
<evidence type="ECO:0000256" key="9">
    <source>
        <dbReference type="ARBA" id="ARBA00022645"/>
    </source>
</evidence>
<dbReference type="FunFam" id="3.40.710.10:FF:000006">
    <property type="entry name" value="Penicillin-binding protein 1B"/>
    <property type="match status" value="1"/>
</dbReference>
<comment type="similarity">
    <text evidence="4 25">In the C-terminal section; belongs to the transpeptidase family.</text>
</comment>
<comment type="function">
    <text evidence="1 25">Cell wall formation. Synthesis of cross-linked peptidoglycan from the lipid intermediates. The enzyme has a penicillin-insensitive transglycosylase N-terminal domain (formation of linear glycan strands) and a penicillin-sensitive transpeptidase C-terminal domain (cross-linking of the peptide subunits).</text>
</comment>
<evidence type="ECO:0000256" key="13">
    <source>
        <dbReference type="ARBA" id="ARBA00022801"/>
    </source>
</evidence>
<keyword evidence="7" id="KW-1003">Cell membrane</keyword>
<accession>A0A2V4DPT5</accession>